<accession>A0A7W8HBD7</accession>
<dbReference type="Proteomes" id="UP000543642">
    <property type="component" value="Unassembled WGS sequence"/>
</dbReference>
<comment type="similarity">
    <text evidence="1">Belongs to the glycosyl hydrolase 39 family.</text>
</comment>
<keyword evidence="2" id="KW-0378">Hydrolase</keyword>
<dbReference type="Gene3D" id="1.10.10.60">
    <property type="entry name" value="Homeodomain-like"/>
    <property type="match status" value="2"/>
</dbReference>
<dbReference type="RefSeq" id="WP_183773425.1">
    <property type="nucleotide sequence ID" value="NZ_JACHFW010000006.1"/>
</dbReference>
<evidence type="ECO:0000313" key="9">
    <source>
        <dbReference type="Proteomes" id="UP000543642"/>
    </source>
</evidence>
<dbReference type="SUPFAM" id="SSF51445">
    <property type="entry name" value="(Trans)glycosidases"/>
    <property type="match status" value="1"/>
</dbReference>
<evidence type="ECO:0000259" key="7">
    <source>
        <dbReference type="PROSITE" id="PS01124"/>
    </source>
</evidence>
<comment type="caution">
    <text evidence="8">The sequence shown here is derived from an EMBL/GenBank/DDBJ whole genome shotgun (WGS) entry which is preliminary data.</text>
</comment>
<evidence type="ECO:0000256" key="2">
    <source>
        <dbReference type="ARBA" id="ARBA00022801"/>
    </source>
</evidence>
<dbReference type="PANTHER" id="PTHR43280:SF2">
    <property type="entry name" value="HTH-TYPE TRANSCRIPTIONAL REGULATOR EXSA"/>
    <property type="match status" value="1"/>
</dbReference>
<keyword evidence="6" id="KW-0326">Glycosidase</keyword>
<dbReference type="CDD" id="cd02208">
    <property type="entry name" value="cupin_RmlC-like"/>
    <property type="match status" value="1"/>
</dbReference>
<keyword evidence="4 8" id="KW-0238">DNA-binding</keyword>
<dbReference type="InterPro" id="IPR011051">
    <property type="entry name" value="RmlC_Cupin_sf"/>
</dbReference>
<dbReference type="SUPFAM" id="SSF46689">
    <property type="entry name" value="Homeodomain-like"/>
    <property type="match status" value="2"/>
</dbReference>
<dbReference type="GO" id="GO:0043565">
    <property type="term" value="F:sequence-specific DNA binding"/>
    <property type="evidence" value="ECO:0007669"/>
    <property type="project" value="InterPro"/>
</dbReference>
<feature type="domain" description="HTH araC/xylS-type" evidence="7">
    <location>
        <begin position="167"/>
        <end position="265"/>
    </location>
</feature>
<gene>
    <name evidence="8" type="ORF">HNP82_001763</name>
</gene>
<keyword evidence="9" id="KW-1185">Reference proteome</keyword>
<dbReference type="SMART" id="SM00342">
    <property type="entry name" value="HTH_ARAC"/>
    <property type="match status" value="1"/>
</dbReference>
<protein>
    <submittedName>
        <fullName evidence="8">Beta-xylosidase/AraC-like DNA-binding protein</fullName>
    </submittedName>
</protein>
<evidence type="ECO:0000256" key="6">
    <source>
        <dbReference type="ARBA" id="ARBA00023295"/>
    </source>
</evidence>
<dbReference type="InterPro" id="IPR014710">
    <property type="entry name" value="RmlC-like_jellyroll"/>
</dbReference>
<dbReference type="GO" id="GO:0003700">
    <property type="term" value="F:DNA-binding transcription factor activity"/>
    <property type="evidence" value="ECO:0007669"/>
    <property type="project" value="InterPro"/>
</dbReference>
<dbReference type="PROSITE" id="PS01124">
    <property type="entry name" value="HTH_ARAC_FAMILY_2"/>
    <property type="match status" value="1"/>
</dbReference>
<reference evidence="8 9" key="1">
    <citation type="submission" date="2020-08" db="EMBL/GenBank/DDBJ databases">
        <title>Genomic Encyclopedia of Type Strains, Phase IV (KMG-IV): sequencing the most valuable type-strain genomes for metagenomic binning, comparative biology and taxonomic classification.</title>
        <authorList>
            <person name="Goeker M."/>
        </authorList>
    </citation>
    <scope>NUCLEOTIDE SEQUENCE [LARGE SCALE GENOMIC DNA]</scope>
    <source>
        <strain evidence="8 9">DSM 106146</strain>
    </source>
</reference>
<dbReference type="InterPro" id="IPR009057">
    <property type="entry name" value="Homeodomain-like_sf"/>
</dbReference>
<evidence type="ECO:0000256" key="1">
    <source>
        <dbReference type="ARBA" id="ARBA00008875"/>
    </source>
</evidence>
<dbReference type="Gene3D" id="2.60.120.10">
    <property type="entry name" value="Jelly Rolls"/>
    <property type="match status" value="1"/>
</dbReference>
<sequence>MQIRSDNGLEIRVDFVQTQASHFHEALEILFLCGEGSMEVRTDSDSWVMNPEDIIVINSGIRHQILSYDQGSILCSLWIPRSLISRSIHQDLFLIVCNSVTDKNHHFGELRSIIKSLIKHCLMNKSADLYFLGKFYQFLYELTKHYLILHDDVRYKEKISKNEERTQQILSYLYDNYNRDISLNELAGKLYLTNAYLSRFFKKTFGVNFGEYVNMIKLHYAASDLLYSSKTITRIAMDNGFSNMASFNKSFKTVYHMTPKEYKENGGSSSGENEWETDQNRRSLEEQLQGYMEQIDNTDSTPEICAVADCTQKNENYPCKRPWQVLLNVGDMVSLKDYRIRSELLRINSSLKFTYARLWNVLSNDMLLGTYISDDPSDYDFSYLDECIDFLLQNGLKPFLQMGYKRVRDQERIRMDVRRFSVMSLFSFKSLDELIKVLRLTLKHLIVRYGQDELNTWRFEIWHPNISYYLPDIFFSGNEDIFSAKVYWEIRSLLPHGKIGGAEFSLLLDMDQNYNSMMRYKEEGIQFDFITCVSFPYKVSHEGGSMKREWQIDRHFMRNEMEALKQNLIKVGWGNCPVWVTEYSFTLEHRNILNDTRFKGAYILRNMMDVFDIVDAAGYWLLSDIYSEGGDSNRLLYGGSGLATKDCINKPVYFAFYFLSVMKPLFVEKNENYLLTTDGNGNYSLLCHNMKELNYLAFSKSEKDLTLEDMNKVFEDEKALRLKIILKNIGSGLYRLKCLKIDAAHGDIQTWVRENNTIMGLKRQEIWHLQQSCMPQIRIYCQKISGSQSLGIEEKIEANDFLYYEIERVL</sequence>
<proteinExistence type="inferred from homology"/>
<evidence type="ECO:0000256" key="3">
    <source>
        <dbReference type="ARBA" id="ARBA00023015"/>
    </source>
</evidence>
<dbReference type="InterPro" id="IPR017853">
    <property type="entry name" value="GH"/>
</dbReference>
<dbReference type="InterPro" id="IPR018060">
    <property type="entry name" value="HTH_AraC"/>
</dbReference>
<evidence type="ECO:0000256" key="4">
    <source>
        <dbReference type="ARBA" id="ARBA00023125"/>
    </source>
</evidence>
<evidence type="ECO:0000313" key="8">
    <source>
        <dbReference type="EMBL" id="MBB5264635.1"/>
    </source>
</evidence>
<dbReference type="Gene3D" id="2.60.40.1500">
    <property type="entry name" value="Glycosyl hydrolase domain, family 39"/>
    <property type="match status" value="1"/>
</dbReference>
<dbReference type="Pfam" id="PF12833">
    <property type="entry name" value="HTH_18"/>
    <property type="match status" value="1"/>
</dbReference>
<keyword evidence="5" id="KW-0804">Transcription</keyword>
<evidence type="ECO:0000256" key="5">
    <source>
        <dbReference type="ARBA" id="ARBA00023163"/>
    </source>
</evidence>
<dbReference type="EMBL" id="JACHFW010000006">
    <property type="protein sequence ID" value="MBB5264635.1"/>
    <property type="molecule type" value="Genomic_DNA"/>
</dbReference>
<dbReference type="Pfam" id="PF01229">
    <property type="entry name" value="Glyco_hydro_39"/>
    <property type="match status" value="1"/>
</dbReference>
<dbReference type="Gene3D" id="3.20.20.80">
    <property type="entry name" value="Glycosidases"/>
    <property type="match status" value="1"/>
</dbReference>
<dbReference type="SUPFAM" id="SSF51182">
    <property type="entry name" value="RmlC-like cupins"/>
    <property type="match status" value="1"/>
</dbReference>
<dbReference type="PANTHER" id="PTHR43280">
    <property type="entry name" value="ARAC-FAMILY TRANSCRIPTIONAL REGULATOR"/>
    <property type="match status" value="1"/>
</dbReference>
<keyword evidence="3" id="KW-0805">Transcription regulation</keyword>
<name>A0A7W8HBD7_9FIRM</name>
<organism evidence="8 9">
    <name type="scientific">Catenibacillus scindens</name>
    <dbReference type="NCBI Taxonomy" id="673271"/>
    <lineage>
        <taxon>Bacteria</taxon>
        <taxon>Bacillati</taxon>
        <taxon>Bacillota</taxon>
        <taxon>Clostridia</taxon>
        <taxon>Lachnospirales</taxon>
        <taxon>Lachnospiraceae</taxon>
        <taxon>Catenibacillus</taxon>
    </lineage>
</organism>
<dbReference type="AlphaFoldDB" id="A0A7W8HBD7"/>
<dbReference type="GO" id="GO:0016798">
    <property type="term" value="F:hydrolase activity, acting on glycosyl bonds"/>
    <property type="evidence" value="ECO:0007669"/>
    <property type="project" value="UniProtKB-KW"/>
</dbReference>
<dbReference type="InterPro" id="IPR049166">
    <property type="entry name" value="GH39_cat"/>
</dbReference>